<sequence length="239" mass="28615">MKNNILKEEYFKLIDHYYDVLLYTESPQAEQLDLIIELVKSKSISLYSLSKSENLHWNFCSFRTYSNTYIDRLNKYLDVNDDTGKNEEDFAKDELRFLHFLLNSEYTMFIDDSISQKVKEQTDKKIQFLTSKISTEKITPKKKAIDIFTSNEAEELFNHYVKETENTPHILAEMSFIYRRMYKDGYINEYVRPEMFKKEINKPPFNIFIEHPLKSLEKVDQISRSNIYKNLKTQTVNKI</sequence>
<name>A0ABU1Y2G5_9FLAO</name>
<dbReference type="Proteomes" id="UP001269081">
    <property type="component" value="Unassembled WGS sequence"/>
</dbReference>
<reference evidence="1 2" key="1">
    <citation type="submission" date="2023-07" db="EMBL/GenBank/DDBJ databases">
        <title>Sorghum-associated microbial communities from plants grown in Nebraska, USA.</title>
        <authorList>
            <person name="Schachtman D."/>
        </authorList>
    </citation>
    <scope>NUCLEOTIDE SEQUENCE [LARGE SCALE GENOMIC DNA]</scope>
    <source>
        <strain evidence="1 2">4129</strain>
    </source>
</reference>
<evidence type="ECO:0000313" key="1">
    <source>
        <dbReference type="EMBL" id="MDR7208407.1"/>
    </source>
</evidence>
<dbReference type="RefSeq" id="WP_310277077.1">
    <property type="nucleotide sequence ID" value="NZ_JAVDWQ010000001.1"/>
</dbReference>
<accession>A0ABU1Y2G5</accession>
<keyword evidence="2" id="KW-1185">Reference proteome</keyword>
<gene>
    <name evidence="1" type="ORF">J2W48_000328</name>
</gene>
<evidence type="ECO:0000313" key="2">
    <source>
        <dbReference type="Proteomes" id="UP001269081"/>
    </source>
</evidence>
<comment type="caution">
    <text evidence="1">The sequence shown here is derived from an EMBL/GenBank/DDBJ whole genome shotgun (WGS) entry which is preliminary data.</text>
</comment>
<protein>
    <submittedName>
        <fullName evidence="1">Uncharacterized protein</fullName>
    </submittedName>
</protein>
<proteinExistence type="predicted"/>
<dbReference type="EMBL" id="JAVDWQ010000001">
    <property type="protein sequence ID" value="MDR7208407.1"/>
    <property type="molecule type" value="Genomic_DNA"/>
</dbReference>
<organism evidence="1 2">
    <name type="scientific">Flavobacterium piscis</name>
    <dbReference type="NCBI Taxonomy" id="1114874"/>
    <lineage>
        <taxon>Bacteria</taxon>
        <taxon>Pseudomonadati</taxon>
        <taxon>Bacteroidota</taxon>
        <taxon>Flavobacteriia</taxon>
        <taxon>Flavobacteriales</taxon>
        <taxon>Flavobacteriaceae</taxon>
        <taxon>Flavobacterium</taxon>
    </lineage>
</organism>